<sequence length="284" mass="29429">MLRLRVITAVVLLALLLPPLFHPGSSAPFAAVTLPLMGAAAWEWGRLAGLGEAAARWTAVPGALVLGGLWWLTGGAPLPGWAWTAATVAWGVGLVVVLRTGIEAWGRWPRGLRLGVGWLALALAWWALITLHALGAGVLLGALLLVWAADIAAYFGGRAWGRRKLAPRISPGKSWEGALCGGLAVLALAAGWVALGRALGGWWAQGLFPRLWAGGAWAAVPWLVLLTGLSVAGDLFESLVKRSAGVKDSSGLLPGHGGVLDRIDALLPVLPAVLAALAWQGGRA</sequence>
<feature type="transmembrane region" description="Helical" evidence="19">
    <location>
        <begin position="134"/>
        <end position="156"/>
    </location>
</feature>
<reference evidence="20 21" key="1">
    <citation type="submission" date="2019-07" db="EMBL/GenBank/DDBJ databases">
        <title>Tepidimonas sediminis YIM 72259 draft genome.</title>
        <authorList>
            <person name="Da Costa M.S."/>
            <person name="Froufe H.J.C."/>
            <person name="Egas C."/>
            <person name="Albuquerque L."/>
        </authorList>
    </citation>
    <scope>NUCLEOTIDE SEQUENCE [LARGE SCALE GENOMIC DNA]</scope>
    <source>
        <strain evidence="20 21">YIM 72259</strain>
    </source>
</reference>
<accession>A0A554WPH4</accession>
<name>A0A554WPH4_9BURK</name>
<feature type="transmembrane region" description="Helical" evidence="19">
    <location>
        <begin position="177"/>
        <end position="199"/>
    </location>
</feature>
<feature type="transmembrane region" description="Helical" evidence="19">
    <location>
        <begin position="80"/>
        <end position="99"/>
    </location>
</feature>
<evidence type="ECO:0000256" key="16">
    <source>
        <dbReference type="ARBA" id="ARBA00023209"/>
    </source>
</evidence>
<dbReference type="RefSeq" id="WP_143895036.1">
    <property type="nucleotide sequence ID" value="NZ_VJND01000007.1"/>
</dbReference>
<keyword evidence="9" id="KW-0444">Lipid biosynthesis</keyword>
<dbReference type="PROSITE" id="PS01315">
    <property type="entry name" value="CDS"/>
    <property type="match status" value="1"/>
</dbReference>
<comment type="subcellular location">
    <subcellularLocation>
        <location evidence="2">Cell membrane</location>
        <topology evidence="2">Multi-pass membrane protein</topology>
    </subcellularLocation>
</comment>
<dbReference type="UniPathway" id="UPA00557">
    <property type="reaction ID" value="UER00614"/>
</dbReference>
<protein>
    <recommendedName>
        <fullName evidence="7 18">Phosphatidate cytidylyltransferase</fullName>
        <ecNumber evidence="6 18">2.7.7.41</ecNumber>
    </recommendedName>
</protein>
<comment type="catalytic activity">
    <reaction evidence="1 18">
        <text>a 1,2-diacyl-sn-glycero-3-phosphate + CTP + H(+) = a CDP-1,2-diacyl-sn-glycerol + diphosphate</text>
        <dbReference type="Rhea" id="RHEA:16229"/>
        <dbReference type="ChEBI" id="CHEBI:15378"/>
        <dbReference type="ChEBI" id="CHEBI:33019"/>
        <dbReference type="ChEBI" id="CHEBI:37563"/>
        <dbReference type="ChEBI" id="CHEBI:58332"/>
        <dbReference type="ChEBI" id="CHEBI:58608"/>
        <dbReference type="EC" id="2.7.7.41"/>
    </reaction>
</comment>
<feature type="transmembrane region" description="Helical" evidence="19">
    <location>
        <begin position="211"/>
        <end position="232"/>
    </location>
</feature>
<evidence type="ECO:0000256" key="4">
    <source>
        <dbReference type="ARBA" id="ARBA00005189"/>
    </source>
</evidence>
<keyword evidence="16" id="KW-0594">Phospholipid biosynthesis</keyword>
<gene>
    <name evidence="20" type="primary">cdsA</name>
    <name evidence="20" type="ORF">Tsedi_01396</name>
</gene>
<evidence type="ECO:0000313" key="21">
    <source>
        <dbReference type="Proteomes" id="UP000320225"/>
    </source>
</evidence>
<keyword evidence="15 19" id="KW-0472">Membrane</keyword>
<proteinExistence type="inferred from homology"/>
<dbReference type="EC" id="2.7.7.41" evidence="6 18"/>
<evidence type="ECO:0000256" key="10">
    <source>
        <dbReference type="ARBA" id="ARBA00022679"/>
    </source>
</evidence>
<dbReference type="OrthoDB" id="9799199at2"/>
<dbReference type="GO" id="GO:0005886">
    <property type="term" value="C:plasma membrane"/>
    <property type="evidence" value="ECO:0007669"/>
    <property type="project" value="UniProtKB-SubCell"/>
</dbReference>
<keyword evidence="8" id="KW-1003">Cell membrane</keyword>
<evidence type="ECO:0000256" key="1">
    <source>
        <dbReference type="ARBA" id="ARBA00001698"/>
    </source>
</evidence>
<evidence type="ECO:0000256" key="14">
    <source>
        <dbReference type="ARBA" id="ARBA00023098"/>
    </source>
</evidence>
<evidence type="ECO:0000256" key="3">
    <source>
        <dbReference type="ARBA" id="ARBA00005119"/>
    </source>
</evidence>
<evidence type="ECO:0000256" key="17">
    <source>
        <dbReference type="ARBA" id="ARBA00023264"/>
    </source>
</evidence>
<keyword evidence="12 18" id="KW-0548">Nucleotidyltransferase</keyword>
<evidence type="ECO:0000256" key="12">
    <source>
        <dbReference type="ARBA" id="ARBA00022695"/>
    </source>
</evidence>
<keyword evidence="14" id="KW-0443">Lipid metabolism</keyword>
<dbReference type="PANTHER" id="PTHR46382:SF1">
    <property type="entry name" value="PHOSPHATIDATE CYTIDYLYLTRANSFERASE"/>
    <property type="match status" value="1"/>
</dbReference>
<evidence type="ECO:0000256" key="8">
    <source>
        <dbReference type="ARBA" id="ARBA00022475"/>
    </source>
</evidence>
<keyword evidence="11 18" id="KW-0812">Transmembrane</keyword>
<evidence type="ECO:0000256" key="13">
    <source>
        <dbReference type="ARBA" id="ARBA00022989"/>
    </source>
</evidence>
<keyword evidence="10 18" id="KW-0808">Transferase</keyword>
<organism evidence="20 21">
    <name type="scientific">Tepidimonas sediminis</name>
    <dbReference type="NCBI Taxonomy" id="2588941"/>
    <lineage>
        <taxon>Bacteria</taxon>
        <taxon>Pseudomonadati</taxon>
        <taxon>Pseudomonadota</taxon>
        <taxon>Betaproteobacteria</taxon>
        <taxon>Burkholderiales</taxon>
        <taxon>Tepidimonas</taxon>
    </lineage>
</organism>
<keyword evidence="21" id="KW-1185">Reference proteome</keyword>
<evidence type="ECO:0000256" key="2">
    <source>
        <dbReference type="ARBA" id="ARBA00004651"/>
    </source>
</evidence>
<comment type="pathway">
    <text evidence="3 18">Phospholipid metabolism; CDP-diacylglycerol biosynthesis; CDP-diacylglycerol from sn-glycerol 3-phosphate: step 3/3.</text>
</comment>
<dbReference type="GO" id="GO:0016024">
    <property type="term" value="P:CDP-diacylglycerol biosynthetic process"/>
    <property type="evidence" value="ECO:0007669"/>
    <property type="project" value="UniProtKB-UniPathway"/>
</dbReference>
<keyword evidence="17" id="KW-1208">Phospholipid metabolism</keyword>
<evidence type="ECO:0000256" key="6">
    <source>
        <dbReference type="ARBA" id="ARBA00012487"/>
    </source>
</evidence>
<evidence type="ECO:0000256" key="18">
    <source>
        <dbReference type="RuleBase" id="RU003938"/>
    </source>
</evidence>
<dbReference type="Pfam" id="PF01148">
    <property type="entry name" value="CTP_transf_1"/>
    <property type="match status" value="1"/>
</dbReference>
<evidence type="ECO:0000256" key="11">
    <source>
        <dbReference type="ARBA" id="ARBA00022692"/>
    </source>
</evidence>
<dbReference type="EMBL" id="VJND01000007">
    <property type="protein sequence ID" value="TSE25479.1"/>
    <property type="molecule type" value="Genomic_DNA"/>
</dbReference>
<dbReference type="InterPro" id="IPR000374">
    <property type="entry name" value="PC_trans"/>
</dbReference>
<keyword evidence="13 19" id="KW-1133">Transmembrane helix</keyword>
<comment type="similarity">
    <text evidence="5 18">Belongs to the CDS family.</text>
</comment>
<dbReference type="Proteomes" id="UP000320225">
    <property type="component" value="Unassembled WGS sequence"/>
</dbReference>
<evidence type="ECO:0000256" key="19">
    <source>
        <dbReference type="SAM" id="Phobius"/>
    </source>
</evidence>
<feature type="transmembrane region" description="Helical" evidence="19">
    <location>
        <begin position="111"/>
        <end position="128"/>
    </location>
</feature>
<evidence type="ECO:0000256" key="9">
    <source>
        <dbReference type="ARBA" id="ARBA00022516"/>
    </source>
</evidence>
<dbReference type="PANTHER" id="PTHR46382">
    <property type="entry name" value="PHOSPHATIDATE CYTIDYLYLTRANSFERASE"/>
    <property type="match status" value="1"/>
</dbReference>
<evidence type="ECO:0000256" key="7">
    <source>
        <dbReference type="ARBA" id="ARBA00019373"/>
    </source>
</evidence>
<comment type="pathway">
    <text evidence="4">Lipid metabolism.</text>
</comment>
<dbReference type="AlphaFoldDB" id="A0A554WPH4"/>
<evidence type="ECO:0000256" key="15">
    <source>
        <dbReference type="ARBA" id="ARBA00023136"/>
    </source>
</evidence>
<comment type="caution">
    <text evidence="20">The sequence shown here is derived from an EMBL/GenBank/DDBJ whole genome shotgun (WGS) entry which is preliminary data.</text>
</comment>
<evidence type="ECO:0000313" key="20">
    <source>
        <dbReference type="EMBL" id="TSE25479.1"/>
    </source>
</evidence>
<evidence type="ECO:0000256" key="5">
    <source>
        <dbReference type="ARBA" id="ARBA00010185"/>
    </source>
</evidence>
<dbReference type="GO" id="GO:0004605">
    <property type="term" value="F:phosphatidate cytidylyltransferase activity"/>
    <property type="evidence" value="ECO:0007669"/>
    <property type="project" value="UniProtKB-EC"/>
</dbReference>